<protein>
    <recommendedName>
        <fullName evidence="3">pantoate--beta-alanine ligase (AMP-forming)</fullName>
        <ecNumber evidence="3">6.3.2.1</ecNumber>
    </recommendedName>
</protein>
<dbReference type="GO" id="GO:0004592">
    <property type="term" value="F:pantoate-beta-alanine ligase activity"/>
    <property type="evidence" value="ECO:0007669"/>
    <property type="project" value="UniProtKB-EC"/>
</dbReference>
<dbReference type="AlphaFoldDB" id="A0A6J7CN92"/>
<organism evidence="9">
    <name type="scientific">freshwater metagenome</name>
    <dbReference type="NCBI Taxonomy" id="449393"/>
    <lineage>
        <taxon>unclassified sequences</taxon>
        <taxon>metagenomes</taxon>
        <taxon>ecological metagenomes</taxon>
    </lineage>
</organism>
<comment type="pathway">
    <text evidence="1">Cofactor biosynthesis; (R)-pantothenate biosynthesis; (R)-pantothenate from (R)-pantoate and beta-alanine: step 1/1.</text>
</comment>
<evidence type="ECO:0000256" key="8">
    <source>
        <dbReference type="ARBA" id="ARBA00048258"/>
    </source>
</evidence>
<dbReference type="Pfam" id="PF02569">
    <property type="entry name" value="Pantoate_ligase"/>
    <property type="match status" value="1"/>
</dbReference>
<dbReference type="InterPro" id="IPR042176">
    <property type="entry name" value="Pantoate_ligase_C"/>
</dbReference>
<accession>A0A6J7CN92</accession>
<evidence type="ECO:0000256" key="2">
    <source>
        <dbReference type="ARBA" id="ARBA00009256"/>
    </source>
</evidence>
<evidence type="ECO:0000256" key="6">
    <source>
        <dbReference type="ARBA" id="ARBA00022741"/>
    </source>
</evidence>
<dbReference type="GO" id="GO:0005829">
    <property type="term" value="C:cytosol"/>
    <property type="evidence" value="ECO:0007669"/>
    <property type="project" value="TreeGrafter"/>
</dbReference>
<dbReference type="InterPro" id="IPR003721">
    <property type="entry name" value="Pantoate_ligase"/>
</dbReference>
<dbReference type="UniPathway" id="UPA00028">
    <property type="reaction ID" value="UER00005"/>
</dbReference>
<evidence type="ECO:0000256" key="7">
    <source>
        <dbReference type="ARBA" id="ARBA00022840"/>
    </source>
</evidence>
<dbReference type="GO" id="GO:0005524">
    <property type="term" value="F:ATP binding"/>
    <property type="evidence" value="ECO:0007669"/>
    <property type="project" value="UniProtKB-KW"/>
</dbReference>
<dbReference type="EMBL" id="CAFBLM010000002">
    <property type="protein sequence ID" value="CAB4858328.1"/>
    <property type="molecule type" value="Genomic_DNA"/>
</dbReference>
<dbReference type="Gene3D" id="3.30.1300.10">
    <property type="entry name" value="Pantoate-beta-alanine ligase, C-terminal domain"/>
    <property type="match status" value="1"/>
</dbReference>
<reference evidence="9" key="1">
    <citation type="submission" date="2020-05" db="EMBL/GenBank/DDBJ databases">
        <authorList>
            <person name="Chiriac C."/>
            <person name="Salcher M."/>
            <person name="Ghai R."/>
            <person name="Kavagutti S V."/>
        </authorList>
    </citation>
    <scope>NUCLEOTIDE SEQUENCE</scope>
</reference>
<dbReference type="Gene3D" id="3.40.50.620">
    <property type="entry name" value="HUPs"/>
    <property type="match status" value="1"/>
</dbReference>
<dbReference type="NCBIfam" id="TIGR00125">
    <property type="entry name" value="cyt_tran_rel"/>
    <property type="match status" value="1"/>
</dbReference>
<dbReference type="CDD" id="cd00560">
    <property type="entry name" value="PanC"/>
    <property type="match status" value="1"/>
</dbReference>
<comment type="catalytic activity">
    <reaction evidence="8">
        <text>(R)-pantoate + beta-alanine + ATP = (R)-pantothenate + AMP + diphosphate + H(+)</text>
        <dbReference type="Rhea" id="RHEA:10912"/>
        <dbReference type="ChEBI" id="CHEBI:15378"/>
        <dbReference type="ChEBI" id="CHEBI:15980"/>
        <dbReference type="ChEBI" id="CHEBI:29032"/>
        <dbReference type="ChEBI" id="CHEBI:30616"/>
        <dbReference type="ChEBI" id="CHEBI:33019"/>
        <dbReference type="ChEBI" id="CHEBI:57966"/>
        <dbReference type="ChEBI" id="CHEBI:456215"/>
        <dbReference type="EC" id="6.3.2.1"/>
    </reaction>
</comment>
<dbReference type="PANTHER" id="PTHR21299:SF1">
    <property type="entry name" value="PANTOATE--BETA-ALANINE LIGASE"/>
    <property type="match status" value="1"/>
</dbReference>
<comment type="similarity">
    <text evidence="2">Belongs to the pantothenate synthetase family.</text>
</comment>
<dbReference type="SUPFAM" id="SSF52374">
    <property type="entry name" value="Nucleotidylyl transferase"/>
    <property type="match status" value="1"/>
</dbReference>
<dbReference type="InterPro" id="IPR004821">
    <property type="entry name" value="Cyt_trans-like"/>
</dbReference>
<evidence type="ECO:0000256" key="5">
    <source>
        <dbReference type="ARBA" id="ARBA00022655"/>
    </source>
</evidence>
<dbReference type="GO" id="GO:0015940">
    <property type="term" value="P:pantothenate biosynthetic process"/>
    <property type="evidence" value="ECO:0007669"/>
    <property type="project" value="UniProtKB-UniPathway"/>
</dbReference>
<evidence type="ECO:0000256" key="3">
    <source>
        <dbReference type="ARBA" id="ARBA00012219"/>
    </source>
</evidence>
<dbReference type="PANTHER" id="PTHR21299">
    <property type="entry name" value="CYTIDYLATE KINASE/PANTOATE-BETA-ALANINE LIGASE"/>
    <property type="match status" value="1"/>
</dbReference>
<evidence type="ECO:0000256" key="1">
    <source>
        <dbReference type="ARBA" id="ARBA00004990"/>
    </source>
</evidence>
<keyword evidence="4" id="KW-0436">Ligase</keyword>
<dbReference type="NCBIfam" id="TIGR00018">
    <property type="entry name" value="panC"/>
    <property type="match status" value="1"/>
</dbReference>
<evidence type="ECO:0000256" key="4">
    <source>
        <dbReference type="ARBA" id="ARBA00022598"/>
    </source>
</evidence>
<gene>
    <name evidence="9" type="ORF">UFOPK3401_00110</name>
</gene>
<name>A0A6J7CN92_9ZZZZ</name>
<dbReference type="HAMAP" id="MF_00158">
    <property type="entry name" value="PanC"/>
    <property type="match status" value="1"/>
</dbReference>
<sequence length="292" mass="31154">MITDPFIARTVRELRMHLEPLRENGAKVAFVPTMGALHAGHQALMARAAELADICVVSIFVNPTQFGAGEDFAKYPRTWESDLALCAQAGVAVIFAPNEEVVYGGKKQVSVKVGSLADAFEGADRPGHFDGVATVVAKLFNMVQPDVAIFGEKDAQQLAIVRAMVRSLDFTVAIESLATVRESDGLAMSSRNRYLSDSERSSARVIPQSLEAAKANADRGLRAVVAAVHAEFETEPTVGVSYIAVVDPQTFVEVGADHHGEALLLIAASVGSTRLIDNTLLDLHAPAVTVMT</sequence>
<dbReference type="EC" id="6.3.2.1" evidence="3"/>
<keyword evidence="7" id="KW-0067">ATP-binding</keyword>
<keyword evidence="5" id="KW-0566">Pantothenate biosynthesis</keyword>
<proteinExistence type="inferred from homology"/>
<evidence type="ECO:0000313" key="9">
    <source>
        <dbReference type="EMBL" id="CAB4858328.1"/>
    </source>
</evidence>
<dbReference type="InterPro" id="IPR014729">
    <property type="entry name" value="Rossmann-like_a/b/a_fold"/>
</dbReference>
<keyword evidence="6" id="KW-0547">Nucleotide-binding</keyword>